<dbReference type="AlphaFoldDB" id="A0A9Q1IMI3"/>
<feature type="region of interest" description="Disordered" evidence="1">
    <location>
        <begin position="83"/>
        <end position="145"/>
    </location>
</feature>
<reference evidence="2" key="1">
    <citation type="journal article" date="2023" name="Science">
        <title>Genome structures resolve the early diversification of teleost fishes.</title>
        <authorList>
            <person name="Parey E."/>
            <person name="Louis A."/>
            <person name="Montfort J."/>
            <person name="Bouchez O."/>
            <person name="Roques C."/>
            <person name="Iampietro C."/>
            <person name="Lluch J."/>
            <person name="Castinel A."/>
            <person name="Donnadieu C."/>
            <person name="Desvignes T."/>
            <person name="Floi Bucao C."/>
            <person name="Jouanno E."/>
            <person name="Wen M."/>
            <person name="Mejri S."/>
            <person name="Dirks R."/>
            <person name="Jansen H."/>
            <person name="Henkel C."/>
            <person name="Chen W.J."/>
            <person name="Zahm M."/>
            <person name="Cabau C."/>
            <person name="Klopp C."/>
            <person name="Thompson A.W."/>
            <person name="Robinson-Rechavi M."/>
            <person name="Braasch I."/>
            <person name="Lecointre G."/>
            <person name="Bobe J."/>
            <person name="Postlethwait J.H."/>
            <person name="Berthelot C."/>
            <person name="Roest Crollius H."/>
            <person name="Guiguen Y."/>
        </authorList>
    </citation>
    <scope>NUCLEOTIDE SEQUENCE</scope>
    <source>
        <strain evidence="2">WJC10195</strain>
    </source>
</reference>
<sequence length="145" mass="16013">MPTDVFSEGVDLTLESPDTVRVQLQQVMETEPQSDDHIPVDLIGADLTPEQRQQVKAFLCNHKEVFYMSDHDYGQADAVCHQIPTGDASPVRECHRQIPPNLNQEAHSRTSRPDPEDEAEEQAVGRTGAADPPETEGGDPDLNTI</sequence>
<protein>
    <submittedName>
        <fullName evidence="2">Uncharacterized protein</fullName>
    </submittedName>
</protein>
<comment type="caution">
    <text evidence="2">The sequence shown here is derived from an EMBL/GenBank/DDBJ whole genome shotgun (WGS) entry which is preliminary data.</text>
</comment>
<evidence type="ECO:0000313" key="2">
    <source>
        <dbReference type="EMBL" id="KAJ8347377.1"/>
    </source>
</evidence>
<evidence type="ECO:0000313" key="3">
    <source>
        <dbReference type="Proteomes" id="UP001152622"/>
    </source>
</evidence>
<accession>A0A9Q1IMI3</accession>
<proteinExistence type="predicted"/>
<gene>
    <name evidence="2" type="ORF">SKAU_G00287780</name>
</gene>
<dbReference type="OrthoDB" id="10538415at2759"/>
<dbReference type="Proteomes" id="UP001152622">
    <property type="component" value="Chromosome 11"/>
</dbReference>
<dbReference type="EMBL" id="JAINUF010000011">
    <property type="protein sequence ID" value="KAJ8347377.1"/>
    <property type="molecule type" value="Genomic_DNA"/>
</dbReference>
<evidence type="ECO:0000256" key="1">
    <source>
        <dbReference type="SAM" id="MobiDB-lite"/>
    </source>
</evidence>
<name>A0A9Q1IMI3_SYNKA</name>
<organism evidence="2 3">
    <name type="scientific">Synaphobranchus kaupii</name>
    <name type="common">Kaup's arrowtooth eel</name>
    <dbReference type="NCBI Taxonomy" id="118154"/>
    <lineage>
        <taxon>Eukaryota</taxon>
        <taxon>Metazoa</taxon>
        <taxon>Chordata</taxon>
        <taxon>Craniata</taxon>
        <taxon>Vertebrata</taxon>
        <taxon>Euteleostomi</taxon>
        <taxon>Actinopterygii</taxon>
        <taxon>Neopterygii</taxon>
        <taxon>Teleostei</taxon>
        <taxon>Anguilliformes</taxon>
        <taxon>Synaphobranchidae</taxon>
        <taxon>Synaphobranchus</taxon>
    </lineage>
</organism>
<keyword evidence="3" id="KW-1185">Reference proteome</keyword>